<accession>A0AA43QKF9</accession>
<evidence type="ECO:0000256" key="2">
    <source>
        <dbReference type="ARBA" id="ARBA00005605"/>
    </source>
</evidence>
<protein>
    <recommendedName>
        <fullName evidence="3">Type 1 phosphatases regulator</fullName>
    </recommendedName>
</protein>
<comment type="caution">
    <text evidence="5">The sequence shown here is derived from an EMBL/GenBank/DDBJ whole genome shotgun (WGS) entry which is preliminary data.</text>
</comment>
<feature type="compositionally biased region" description="Basic residues" evidence="4">
    <location>
        <begin position="114"/>
        <end position="126"/>
    </location>
</feature>
<dbReference type="GO" id="GO:0004865">
    <property type="term" value="F:protein serine/threonine phosphatase inhibitor activity"/>
    <property type="evidence" value="ECO:0007669"/>
    <property type="project" value="UniProtKB-UniRule"/>
</dbReference>
<keyword evidence="3" id="KW-0539">Nucleus</keyword>
<dbReference type="EMBL" id="JAPUFD010000005">
    <property type="protein sequence ID" value="MDI1487372.1"/>
    <property type="molecule type" value="Genomic_DNA"/>
</dbReference>
<gene>
    <name evidence="5" type="primary">YPI1</name>
    <name evidence="5" type="ORF">OHK93_006641</name>
</gene>
<feature type="compositionally biased region" description="Basic and acidic residues" evidence="4">
    <location>
        <begin position="127"/>
        <end position="153"/>
    </location>
</feature>
<reference evidence="5" key="1">
    <citation type="journal article" date="2023" name="Genome Biol. Evol.">
        <title>First Whole Genome Sequence and Flow Cytometry Genome Size Data for the Lichen-Forming Fungus Ramalina farinacea (Ascomycota).</title>
        <authorList>
            <person name="Llewellyn T."/>
            <person name="Mian S."/>
            <person name="Hill R."/>
            <person name="Leitch I.J."/>
            <person name="Gaya E."/>
        </authorList>
    </citation>
    <scope>NUCLEOTIDE SEQUENCE</scope>
    <source>
        <strain evidence="5">LIQ254RAFAR</strain>
    </source>
</reference>
<comment type="function">
    <text evidence="1 3">Regulator of type 1 phosphatases which maintains protein phosphatase activity under strict control.</text>
</comment>
<proteinExistence type="inferred from homology"/>
<dbReference type="InterPro" id="IPR011107">
    <property type="entry name" value="PPI_Ypi1"/>
</dbReference>
<dbReference type="GO" id="GO:0005634">
    <property type="term" value="C:nucleus"/>
    <property type="evidence" value="ECO:0007669"/>
    <property type="project" value="UniProtKB-SubCell"/>
</dbReference>
<comment type="similarity">
    <text evidence="2 3">Belongs to the YPI1 family.</text>
</comment>
<evidence type="ECO:0000256" key="1">
    <source>
        <dbReference type="ARBA" id="ARBA00003401"/>
    </source>
</evidence>
<dbReference type="GO" id="GO:0008157">
    <property type="term" value="F:protein phosphatase 1 binding"/>
    <property type="evidence" value="ECO:0007669"/>
    <property type="project" value="TreeGrafter"/>
</dbReference>
<evidence type="ECO:0000256" key="3">
    <source>
        <dbReference type="RuleBase" id="RU367162"/>
    </source>
</evidence>
<evidence type="ECO:0000313" key="6">
    <source>
        <dbReference type="Proteomes" id="UP001161017"/>
    </source>
</evidence>
<sequence>MSVHTHASSATRTLRPTRAPNSTTPTATQTITSTPVLRLRATAPPEQARRPRIQWAEDVVDNEGLGRKRSKVCCIYHAPHPVGESSSESDSSESDLDGSDESSGNDDGAARMAGRNRKGSSQKRKANRDSNQHGHDECNGHEHVDATKDDTAPKKPSRNAYEKLPKRRGGSKTMVEVKN</sequence>
<dbReference type="Pfam" id="PF07491">
    <property type="entry name" value="PPI_Ypi1"/>
    <property type="match status" value="1"/>
</dbReference>
<name>A0AA43QKF9_9LECA</name>
<feature type="region of interest" description="Disordered" evidence="4">
    <location>
        <begin position="1"/>
        <end position="179"/>
    </location>
</feature>
<evidence type="ECO:0000313" key="5">
    <source>
        <dbReference type="EMBL" id="MDI1487372.1"/>
    </source>
</evidence>
<dbReference type="AlphaFoldDB" id="A0AA43QKF9"/>
<evidence type="ECO:0000256" key="4">
    <source>
        <dbReference type="SAM" id="MobiDB-lite"/>
    </source>
</evidence>
<dbReference type="Proteomes" id="UP001161017">
    <property type="component" value="Unassembled WGS sequence"/>
</dbReference>
<feature type="compositionally biased region" description="Acidic residues" evidence="4">
    <location>
        <begin position="90"/>
        <end position="104"/>
    </location>
</feature>
<feature type="compositionally biased region" description="Polar residues" evidence="4">
    <location>
        <begin position="1"/>
        <end position="22"/>
    </location>
</feature>
<dbReference type="PANTHER" id="PTHR20835">
    <property type="entry name" value="E3 UBIQUITIN-PROTEIN LIGASE PPP1R11-RELATED"/>
    <property type="match status" value="1"/>
</dbReference>
<keyword evidence="6" id="KW-1185">Reference proteome</keyword>
<comment type="subcellular location">
    <subcellularLocation>
        <location evidence="3">Nucleus</location>
    </subcellularLocation>
</comment>
<feature type="compositionally biased region" description="Low complexity" evidence="4">
    <location>
        <begin position="23"/>
        <end position="34"/>
    </location>
</feature>
<dbReference type="PANTHER" id="PTHR20835:SF0">
    <property type="entry name" value="E3 UBIQUITIN-PROTEIN LIGASE PPP1R11"/>
    <property type="match status" value="1"/>
</dbReference>
<organism evidence="5 6">
    <name type="scientific">Ramalina farinacea</name>
    <dbReference type="NCBI Taxonomy" id="258253"/>
    <lineage>
        <taxon>Eukaryota</taxon>
        <taxon>Fungi</taxon>
        <taxon>Dikarya</taxon>
        <taxon>Ascomycota</taxon>
        <taxon>Pezizomycotina</taxon>
        <taxon>Lecanoromycetes</taxon>
        <taxon>OSLEUM clade</taxon>
        <taxon>Lecanoromycetidae</taxon>
        <taxon>Lecanorales</taxon>
        <taxon>Lecanorineae</taxon>
        <taxon>Ramalinaceae</taxon>
        <taxon>Ramalina</taxon>
    </lineage>
</organism>